<dbReference type="AlphaFoldDB" id="A0A8S2E3Q9"/>
<dbReference type="Pfam" id="PF00646">
    <property type="entry name" value="F-box"/>
    <property type="match status" value="1"/>
</dbReference>
<comment type="caution">
    <text evidence="2">The sequence shown here is derived from an EMBL/GenBank/DDBJ whole genome shotgun (WGS) entry which is preliminary data.</text>
</comment>
<dbReference type="Proteomes" id="UP000682733">
    <property type="component" value="Unassembled WGS sequence"/>
</dbReference>
<dbReference type="EMBL" id="CAJNOK010007933">
    <property type="protein sequence ID" value="CAF1048912.1"/>
    <property type="molecule type" value="Genomic_DNA"/>
</dbReference>
<dbReference type="Gene3D" id="3.80.10.10">
    <property type="entry name" value="Ribonuclease Inhibitor"/>
    <property type="match status" value="1"/>
</dbReference>
<dbReference type="EMBL" id="CAJOBA010007946">
    <property type="protein sequence ID" value="CAF3816439.1"/>
    <property type="molecule type" value="Genomic_DNA"/>
</dbReference>
<dbReference type="InterPro" id="IPR001810">
    <property type="entry name" value="F-box_dom"/>
</dbReference>
<dbReference type="InterPro" id="IPR036047">
    <property type="entry name" value="F-box-like_dom_sf"/>
</dbReference>
<protein>
    <recommendedName>
        <fullName evidence="1">F-box domain-containing protein</fullName>
    </recommendedName>
</protein>
<reference evidence="2" key="1">
    <citation type="submission" date="2021-02" db="EMBL/GenBank/DDBJ databases">
        <authorList>
            <person name="Nowell W R."/>
        </authorList>
    </citation>
    <scope>NUCLEOTIDE SEQUENCE</scope>
</reference>
<dbReference type="Gene3D" id="1.20.1280.50">
    <property type="match status" value="1"/>
</dbReference>
<dbReference type="InterPro" id="IPR032675">
    <property type="entry name" value="LRR_dom_sf"/>
</dbReference>
<organism evidence="2 4">
    <name type="scientific">Didymodactylos carnosus</name>
    <dbReference type="NCBI Taxonomy" id="1234261"/>
    <lineage>
        <taxon>Eukaryota</taxon>
        <taxon>Metazoa</taxon>
        <taxon>Spiralia</taxon>
        <taxon>Gnathifera</taxon>
        <taxon>Rotifera</taxon>
        <taxon>Eurotatoria</taxon>
        <taxon>Bdelloidea</taxon>
        <taxon>Philodinida</taxon>
        <taxon>Philodinidae</taxon>
        <taxon>Didymodactylos</taxon>
    </lineage>
</organism>
<feature type="non-terminal residue" evidence="2">
    <location>
        <position position="322"/>
    </location>
</feature>
<sequence length="322" mass="37151">MDEKLTSPLNTLPVELHYRILDHLDFETILFSFGHVCQRFRAIVNAYNQYEIDLSSISKSNFHAMCRLIRPENVISLTLSDGDKTPGQIGLFLSLFRIHQFTRLRHLTLIRIDNEAQKKISRQISSCPLVLLSIDARGKSIKSTAAIISSVIQQGTLFTINLNSSGPILDKVSWPTYCSLLHLKIQKCKQKQFVAILNQLPRLRTFEMDDYTMSSTDTIIATIYPSLISLTMNNSTISMVAVESLLSLTPSLMHLKLISKNSYHFQSISNGSRWEEVIQSKLPELETFEFFFAQKYRRRNLPLDIESVIEPFRRPFWLKYKR</sequence>
<dbReference type="CDD" id="cd09917">
    <property type="entry name" value="F-box_SF"/>
    <property type="match status" value="1"/>
</dbReference>
<evidence type="ECO:0000313" key="2">
    <source>
        <dbReference type="EMBL" id="CAF1048912.1"/>
    </source>
</evidence>
<evidence type="ECO:0000313" key="4">
    <source>
        <dbReference type="Proteomes" id="UP000677228"/>
    </source>
</evidence>
<dbReference type="SUPFAM" id="SSF52058">
    <property type="entry name" value="L domain-like"/>
    <property type="match status" value="1"/>
</dbReference>
<feature type="domain" description="F-box" evidence="1">
    <location>
        <begin position="6"/>
        <end position="54"/>
    </location>
</feature>
<dbReference type="SUPFAM" id="SSF81383">
    <property type="entry name" value="F-box domain"/>
    <property type="match status" value="1"/>
</dbReference>
<gene>
    <name evidence="2" type="ORF">OVA965_LOCUS16864</name>
    <name evidence="3" type="ORF">TMI583_LOCUS16876</name>
</gene>
<accession>A0A8S2E3Q9</accession>
<dbReference type="Proteomes" id="UP000677228">
    <property type="component" value="Unassembled WGS sequence"/>
</dbReference>
<evidence type="ECO:0000313" key="3">
    <source>
        <dbReference type="EMBL" id="CAF3816439.1"/>
    </source>
</evidence>
<name>A0A8S2E3Q9_9BILA</name>
<proteinExistence type="predicted"/>
<dbReference type="PROSITE" id="PS50181">
    <property type="entry name" value="FBOX"/>
    <property type="match status" value="1"/>
</dbReference>
<evidence type="ECO:0000259" key="1">
    <source>
        <dbReference type="PROSITE" id="PS50181"/>
    </source>
</evidence>